<evidence type="ECO:0000313" key="2">
    <source>
        <dbReference type="WBParaSite" id="jg4168"/>
    </source>
</evidence>
<organism evidence="1 2">
    <name type="scientific">Ditylenchus dipsaci</name>
    <dbReference type="NCBI Taxonomy" id="166011"/>
    <lineage>
        <taxon>Eukaryota</taxon>
        <taxon>Metazoa</taxon>
        <taxon>Ecdysozoa</taxon>
        <taxon>Nematoda</taxon>
        <taxon>Chromadorea</taxon>
        <taxon>Rhabditida</taxon>
        <taxon>Tylenchina</taxon>
        <taxon>Tylenchomorpha</taxon>
        <taxon>Sphaerularioidea</taxon>
        <taxon>Anguinidae</taxon>
        <taxon>Anguininae</taxon>
        <taxon>Ditylenchus</taxon>
    </lineage>
</organism>
<reference evidence="2" key="1">
    <citation type="submission" date="2022-11" db="UniProtKB">
        <authorList>
            <consortium name="WormBaseParasite"/>
        </authorList>
    </citation>
    <scope>IDENTIFICATION</scope>
</reference>
<evidence type="ECO:0000313" key="1">
    <source>
        <dbReference type="Proteomes" id="UP000887574"/>
    </source>
</evidence>
<dbReference type="WBParaSite" id="jg4168">
    <property type="protein sequence ID" value="jg4168"/>
    <property type="gene ID" value="jg4168"/>
</dbReference>
<name>A0A915EDK1_9BILA</name>
<protein>
    <submittedName>
        <fullName evidence="2">Myb-like domain-containing protein</fullName>
    </submittedName>
</protein>
<proteinExistence type="predicted"/>
<keyword evidence="1" id="KW-1185">Reference proteome</keyword>
<accession>A0A915EDK1</accession>
<sequence length="83" mass="9969">MSRNSSDDWSLTEGIVKKQKRFRYTPLEERKMWHFFAHELRGGNPKAKFGPAIWEQYKQFNKETTKSTYGLESHFRKIMIPIC</sequence>
<dbReference type="Proteomes" id="UP000887574">
    <property type="component" value="Unplaced"/>
</dbReference>
<dbReference type="AlphaFoldDB" id="A0A915EDK1"/>